<dbReference type="Pfam" id="PF05065">
    <property type="entry name" value="Phage_capsid"/>
    <property type="match status" value="1"/>
</dbReference>
<protein>
    <submittedName>
        <fullName evidence="3">Phage major capsid protein</fullName>
    </submittedName>
</protein>
<dbReference type="SUPFAM" id="SSF56563">
    <property type="entry name" value="Major capsid protein gp5"/>
    <property type="match status" value="1"/>
</dbReference>
<evidence type="ECO:0000313" key="4">
    <source>
        <dbReference type="Proteomes" id="UP001199469"/>
    </source>
</evidence>
<dbReference type="InterPro" id="IPR054612">
    <property type="entry name" value="Phage_capsid-like_C"/>
</dbReference>
<reference evidence="3 4" key="1">
    <citation type="submission" date="2021-11" db="EMBL/GenBank/DDBJ databases">
        <title>Draft genome sequence of Actinomycetospora sp. SF1 isolated from the rhizosphere soil.</title>
        <authorList>
            <person name="Duangmal K."/>
            <person name="Chantavorakit T."/>
        </authorList>
    </citation>
    <scope>NUCLEOTIDE SEQUENCE [LARGE SCALE GENOMIC DNA]</scope>
    <source>
        <strain evidence="3 4">TBRC 5722</strain>
    </source>
</reference>
<dbReference type="RefSeq" id="WP_230737027.1">
    <property type="nucleotide sequence ID" value="NZ_JAJNDB010000004.1"/>
</dbReference>
<proteinExistence type="predicted"/>
<dbReference type="Gene3D" id="3.30.2320.10">
    <property type="entry name" value="hypothetical protein PF0899 domain"/>
    <property type="match status" value="1"/>
</dbReference>
<evidence type="ECO:0000313" key="3">
    <source>
        <dbReference type="EMBL" id="MCD2195696.1"/>
    </source>
</evidence>
<comment type="caution">
    <text evidence="3">The sequence shown here is derived from an EMBL/GenBank/DDBJ whole genome shotgun (WGS) entry which is preliminary data.</text>
</comment>
<sequence length="326" mass="33875">MAPTDVTQRAHTGADLPQPIAQEITGLIAEQSVAMQYATKIPVTTQDQVVPILSSAVTAGWLANSDTAYKPVSKPDWTPEHIVMAELATLCVIPDAIVADTDWDIYSSIKDQIAAAFAQKIDAAVFFGIDRPSVWSTPGLVAEATNAGQVITASGDPASYFSEAIQTASTVARTGLSPTQIVTRPGFTLDALAANTSATLAQVNPIADGKPVGMSVAGLPLVDCPNGWDDTQAECVAGDFSKIIIGVRQDISVDSSDSATIVDPSTGQVTFSAWQQDSRVMRAVMRLGVATAKPITNRGVIATPVGVLAPASGTHLSNAKASKTSK</sequence>
<name>A0ABS8PBN7_9PSEU</name>
<feature type="domain" description="Phage capsid-like C-terminal" evidence="2">
    <location>
        <begin position="16"/>
        <end position="290"/>
    </location>
</feature>
<dbReference type="EMBL" id="JAJNDB010000004">
    <property type="protein sequence ID" value="MCD2195696.1"/>
    <property type="molecule type" value="Genomic_DNA"/>
</dbReference>
<accession>A0ABS8PBN7</accession>
<dbReference type="Proteomes" id="UP001199469">
    <property type="component" value="Unassembled WGS sequence"/>
</dbReference>
<comment type="subcellular location">
    <subcellularLocation>
        <location evidence="1">Virion</location>
    </subcellularLocation>
</comment>
<keyword evidence="4" id="KW-1185">Reference proteome</keyword>
<dbReference type="InterPro" id="IPR024455">
    <property type="entry name" value="Phage_capsid"/>
</dbReference>
<evidence type="ECO:0000256" key="1">
    <source>
        <dbReference type="ARBA" id="ARBA00004328"/>
    </source>
</evidence>
<evidence type="ECO:0000259" key="2">
    <source>
        <dbReference type="Pfam" id="PF05065"/>
    </source>
</evidence>
<dbReference type="Gene3D" id="3.30.2400.10">
    <property type="entry name" value="Major capsid protein gp5"/>
    <property type="match status" value="1"/>
</dbReference>
<dbReference type="NCBIfam" id="TIGR01554">
    <property type="entry name" value="major_cap_HK97"/>
    <property type="match status" value="1"/>
</dbReference>
<organism evidence="3 4">
    <name type="scientific">Actinomycetospora endophytica</name>
    <dbReference type="NCBI Taxonomy" id="2291215"/>
    <lineage>
        <taxon>Bacteria</taxon>
        <taxon>Bacillati</taxon>
        <taxon>Actinomycetota</taxon>
        <taxon>Actinomycetes</taxon>
        <taxon>Pseudonocardiales</taxon>
        <taxon>Pseudonocardiaceae</taxon>
        <taxon>Actinomycetospora</taxon>
    </lineage>
</organism>
<gene>
    <name evidence="3" type="ORF">LQ327_20200</name>
</gene>